<comment type="caution">
    <text evidence="6">The sequence shown here is derived from an EMBL/GenBank/DDBJ whole genome shotgun (WGS) entry which is preliminary data.</text>
</comment>
<dbReference type="PANTHER" id="PTHR30046:SF0">
    <property type="entry name" value="FLAGELLAR M-RING PROTEIN"/>
    <property type="match status" value="1"/>
</dbReference>
<feature type="transmembrane region" description="Helical" evidence="4">
    <location>
        <begin position="21"/>
        <end position="41"/>
    </location>
</feature>
<accession>A0A5C5ZJ11</accession>
<feature type="region of interest" description="Disordered" evidence="3">
    <location>
        <begin position="482"/>
        <end position="521"/>
    </location>
</feature>
<sequence length="550" mass="59942">MDFANQFIEQLRELFASMTTGARLTAGLLLAVVVVSLAFLFQQSTSGPDEYLFGGEALAASQLNDMSAAMSQAGLSNFEIDGNRIRVQRGQKAAYLAAIADAGAMPTDVHRLMSDALDGGSVLDSSEVKKQRIQAARERQLSEIITLMPWVDQAHVLYDQSSERGLRGVRKASATVTVVPNFGEDMTPRRARNLQKLVAGWNVDMTPDQVTVSNLGDDTDYAGGSIAPEDFEHPLYATKIKVESHMRNQIMDQLYYIPGVRVNVKAVLDDTKSSRVTQVKPDQQPATLRETNTQETSEQSTNTDGGRPGVFAQGPNRGGDEVASRVNQSKTSNTVDAIENVVGASEEVTERYDLALQETWASIAVPTDYVVDIYMDRKLKTEGQKPEQVDPNELQIVEQEIKQEVEDTVQPLLAKLSLGEDKYKQLSVVFYDRLEREPPPKPSAVSNALAWAGGNWSSVAMGIVALVGLMMMRSVINGGPGDSNGPLASMPELQLETPGGAGDEEEEDDQGRPKLKLRKPETLKDDLADMVRSDPDAAAAILRNWIGNAS</sequence>
<comment type="subcellular location">
    <subcellularLocation>
        <location evidence="1">Membrane</location>
    </subcellularLocation>
</comment>
<dbReference type="PANTHER" id="PTHR30046">
    <property type="entry name" value="FLAGELLAR M-RING PROTEIN"/>
    <property type="match status" value="1"/>
</dbReference>
<keyword evidence="4" id="KW-0812">Transmembrane</keyword>
<feature type="region of interest" description="Disordered" evidence="3">
    <location>
        <begin position="273"/>
        <end position="331"/>
    </location>
</feature>
<feature type="domain" description="Flagellar M-ring N-terminal" evidence="5">
    <location>
        <begin position="58"/>
        <end position="213"/>
    </location>
</feature>
<reference evidence="6 7" key="1">
    <citation type="submission" date="2019-02" db="EMBL/GenBank/DDBJ databases">
        <title>Deep-cultivation of Planctomycetes and their phenomic and genomic characterization uncovers novel biology.</title>
        <authorList>
            <person name="Wiegand S."/>
            <person name="Jogler M."/>
            <person name="Boedeker C."/>
            <person name="Pinto D."/>
            <person name="Vollmers J."/>
            <person name="Rivas-Marin E."/>
            <person name="Kohn T."/>
            <person name="Peeters S.H."/>
            <person name="Heuer A."/>
            <person name="Rast P."/>
            <person name="Oberbeckmann S."/>
            <person name="Bunk B."/>
            <person name="Jeske O."/>
            <person name="Meyerdierks A."/>
            <person name="Storesund J.E."/>
            <person name="Kallscheuer N."/>
            <person name="Luecker S."/>
            <person name="Lage O.M."/>
            <person name="Pohl T."/>
            <person name="Merkel B.J."/>
            <person name="Hornburger P."/>
            <person name="Mueller R.-W."/>
            <person name="Bruemmer F."/>
            <person name="Labrenz M."/>
            <person name="Spormann A.M."/>
            <person name="Op Den Camp H."/>
            <person name="Overmann J."/>
            <person name="Amann R."/>
            <person name="Jetten M.S.M."/>
            <person name="Mascher T."/>
            <person name="Medema M.H."/>
            <person name="Devos D.P."/>
            <person name="Kaster A.-K."/>
            <person name="Ovreas L."/>
            <person name="Rohde M."/>
            <person name="Galperin M.Y."/>
            <person name="Jogler C."/>
        </authorList>
    </citation>
    <scope>NUCLEOTIDE SEQUENCE [LARGE SCALE GENOMIC DNA]</scope>
    <source>
        <strain evidence="6 7">Mal64</strain>
    </source>
</reference>
<organism evidence="6 7">
    <name type="scientific">Pseudobythopirellula maris</name>
    <dbReference type="NCBI Taxonomy" id="2527991"/>
    <lineage>
        <taxon>Bacteria</taxon>
        <taxon>Pseudomonadati</taxon>
        <taxon>Planctomycetota</taxon>
        <taxon>Planctomycetia</taxon>
        <taxon>Pirellulales</taxon>
        <taxon>Lacipirellulaceae</taxon>
        <taxon>Pseudobythopirellula</taxon>
    </lineage>
</organism>
<evidence type="ECO:0000256" key="3">
    <source>
        <dbReference type="SAM" id="MobiDB-lite"/>
    </source>
</evidence>
<dbReference type="InterPro" id="IPR006182">
    <property type="entry name" value="FliF_N_dom"/>
</dbReference>
<dbReference type="InterPro" id="IPR045851">
    <property type="entry name" value="AMP-bd_C_sf"/>
</dbReference>
<dbReference type="Proteomes" id="UP000315440">
    <property type="component" value="Unassembled WGS sequence"/>
</dbReference>
<keyword evidence="4" id="KW-1133">Transmembrane helix</keyword>
<dbReference type="Gene3D" id="3.30.300.30">
    <property type="match status" value="1"/>
</dbReference>
<keyword evidence="7" id="KW-1185">Reference proteome</keyword>
<keyword evidence="6" id="KW-0969">Cilium</keyword>
<evidence type="ECO:0000256" key="1">
    <source>
        <dbReference type="ARBA" id="ARBA00004370"/>
    </source>
</evidence>
<keyword evidence="2 4" id="KW-0472">Membrane</keyword>
<dbReference type="RefSeq" id="WP_146402343.1">
    <property type="nucleotide sequence ID" value="NZ_SJPQ01000004.1"/>
</dbReference>
<dbReference type="EMBL" id="SJPQ01000004">
    <property type="protein sequence ID" value="TWT86523.1"/>
    <property type="molecule type" value="Genomic_DNA"/>
</dbReference>
<proteinExistence type="predicted"/>
<name>A0A5C5ZJ11_9BACT</name>
<dbReference type="GO" id="GO:0016020">
    <property type="term" value="C:membrane"/>
    <property type="evidence" value="ECO:0007669"/>
    <property type="project" value="UniProtKB-SubCell"/>
</dbReference>
<gene>
    <name evidence="6" type="ORF">Mal64_33490</name>
</gene>
<protein>
    <submittedName>
        <fullName evidence="6">Flagellar MS-ring protein</fullName>
    </submittedName>
</protein>
<evidence type="ECO:0000256" key="2">
    <source>
        <dbReference type="ARBA" id="ARBA00023136"/>
    </source>
</evidence>
<dbReference type="AlphaFoldDB" id="A0A5C5ZJ11"/>
<evidence type="ECO:0000313" key="7">
    <source>
        <dbReference type="Proteomes" id="UP000315440"/>
    </source>
</evidence>
<keyword evidence="6" id="KW-0966">Cell projection</keyword>
<dbReference type="OrthoDB" id="268872at2"/>
<evidence type="ECO:0000259" key="5">
    <source>
        <dbReference type="Pfam" id="PF01514"/>
    </source>
</evidence>
<keyword evidence="6" id="KW-0282">Flagellum</keyword>
<feature type="compositionally biased region" description="Low complexity" evidence="3">
    <location>
        <begin position="290"/>
        <end position="303"/>
    </location>
</feature>
<dbReference type="Pfam" id="PF01514">
    <property type="entry name" value="YscJ_FliF"/>
    <property type="match status" value="1"/>
</dbReference>
<evidence type="ECO:0000256" key="4">
    <source>
        <dbReference type="SAM" id="Phobius"/>
    </source>
</evidence>
<feature type="compositionally biased region" description="Polar residues" evidence="3">
    <location>
        <begin position="274"/>
        <end position="286"/>
    </location>
</feature>
<dbReference type="InterPro" id="IPR043427">
    <property type="entry name" value="YscJ/FliF"/>
</dbReference>
<evidence type="ECO:0000313" key="6">
    <source>
        <dbReference type="EMBL" id="TWT86523.1"/>
    </source>
</evidence>